<dbReference type="CDD" id="cd02570">
    <property type="entry name" value="PseudoU_synth_EcTruA"/>
    <property type="match status" value="1"/>
</dbReference>
<accession>A0A0U4W4X6</accession>
<dbReference type="PIRSF" id="PIRSF001430">
    <property type="entry name" value="tRNA_psdUrid_synth"/>
    <property type="match status" value="1"/>
</dbReference>
<reference evidence="10" key="2">
    <citation type="journal article" date="2016" name="Int. J. Syst. Evol. Microbiol.">
        <title>Caldimicrobium thiodismutans sp. nov., a sulfur-disproportionating bacterium isolated from a hot spring.</title>
        <authorList>
            <person name="Kojima H."/>
            <person name="Umezawa K."/>
            <person name="Fukui M."/>
        </authorList>
    </citation>
    <scope>NUCLEOTIDE SEQUENCE [LARGE SCALE GENOMIC DNA]</scope>
    <source>
        <strain evidence="10">TF1</strain>
    </source>
</reference>
<feature type="active site" description="Nucleophile" evidence="4 5">
    <location>
        <position position="57"/>
    </location>
</feature>
<reference evidence="9 10" key="1">
    <citation type="journal article" date="2016" name="Int. J. Syst. Evol. Microbiol.">
        <title>Caldimicrobium thiodismutans sp. nov., a sulfur-disproportionating bacterium isolated from a hot spring, and emended description of the genus Caldimicrobium.</title>
        <authorList>
            <person name="Kojima H."/>
            <person name="Umezawa K."/>
            <person name="Fukui M."/>
        </authorList>
    </citation>
    <scope>NUCLEOTIDE SEQUENCE [LARGE SCALE GENOMIC DNA]</scope>
    <source>
        <strain evidence="9 10">TF1</strain>
    </source>
</reference>
<dbReference type="PATRIC" id="fig|1653476.3.peg.1824"/>
<protein>
    <recommendedName>
        <fullName evidence="4">tRNA pseudouridine synthase A</fullName>
        <ecNumber evidence="4">5.4.99.12</ecNumber>
    </recommendedName>
    <alternativeName>
        <fullName evidence="4">tRNA pseudouridine(38-40) synthase</fullName>
    </alternativeName>
    <alternativeName>
        <fullName evidence="4">tRNA pseudouridylate synthase I</fullName>
    </alternativeName>
    <alternativeName>
        <fullName evidence="4">tRNA-uridine isomerase I</fullName>
    </alternativeName>
</protein>
<dbReference type="InterPro" id="IPR020097">
    <property type="entry name" value="PsdUridine_synth_TruA_a/b_dom"/>
</dbReference>
<keyword evidence="10" id="KW-1185">Reference proteome</keyword>
<evidence type="ECO:0000313" key="9">
    <source>
        <dbReference type="EMBL" id="BAU24107.1"/>
    </source>
</evidence>
<dbReference type="Gene3D" id="3.30.70.660">
    <property type="entry name" value="Pseudouridine synthase I, catalytic domain, C-terminal subdomain"/>
    <property type="match status" value="1"/>
</dbReference>
<dbReference type="SUPFAM" id="SSF55120">
    <property type="entry name" value="Pseudouridine synthase"/>
    <property type="match status" value="1"/>
</dbReference>
<proteinExistence type="inferred from homology"/>
<comment type="similarity">
    <text evidence="1 4 7">Belongs to the tRNA pseudouridine synthase TruA family.</text>
</comment>
<dbReference type="Gene3D" id="3.30.70.580">
    <property type="entry name" value="Pseudouridine synthase I, catalytic domain, N-terminal subdomain"/>
    <property type="match status" value="1"/>
</dbReference>
<evidence type="ECO:0000256" key="3">
    <source>
        <dbReference type="ARBA" id="ARBA00023235"/>
    </source>
</evidence>
<dbReference type="EC" id="5.4.99.12" evidence="4"/>
<comment type="catalytic activity">
    <reaction evidence="4 7">
        <text>uridine(38/39/40) in tRNA = pseudouridine(38/39/40) in tRNA</text>
        <dbReference type="Rhea" id="RHEA:22376"/>
        <dbReference type="Rhea" id="RHEA-COMP:10085"/>
        <dbReference type="Rhea" id="RHEA-COMP:10087"/>
        <dbReference type="ChEBI" id="CHEBI:65314"/>
        <dbReference type="ChEBI" id="CHEBI:65315"/>
        <dbReference type="EC" id="5.4.99.12"/>
    </reaction>
</comment>
<evidence type="ECO:0000256" key="4">
    <source>
        <dbReference type="HAMAP-Rule" id="MF_00171"/>
    </source>
</evidence>
<keyword evidence="3 4" id="KW-0413">Isomerase</keyword>
<dbReference type="OrthoDB" id="9811823at2"/>
<evidence type="ECO:0000256" key="6">
    <source>
        <dbReference type="PIRSR" id="PIRSR001430-2"/>
    </source>
</evidence>
<evidence type="ECO:0000256" key="5">
    <source>
        <dbReference type="PIRSR" id="PIRSR001430-1"/>
    </source>
</evidence>
<dbReference type="KEGG" id="cthi:THC_1747"/>
<dbReference type="GO" id="GO:0031119">
    <property type="term" value="P:tRNA pseudouridine synthesis"/>
    <property type="evidence" value="ECO:0007669"/>
    <property type="project" value="UniProtKB-UniRule"/>
</dbReference>
<dbReference type="NCBIfam" id="TIGR00071">
    <property type="entry name" value="hisT_truA"/>
    <property type="match status" value="1"/>
</dbReference>
<dbReference type="Proteomes" id="UP000068196">
    <property type="component" value="Chromosome"/>
</dbReference>
<dbReference type="Pfam" id="PF01416">
    <property type="entry name" value="PseudoU_synth_1"/>
    <property type="match status" value="2"/>
</dbReference>
<dbReference type="AlphaFoldDB" id="A0A0U4W4X6"/>
<evidence type="ECO:0000256" key="2">
    <source>
        <dbReference type="ARBA" id="ARBA00022694"/>
    </source>
</evidence>
<keyword evidence="2 4" id="KW-0819">tRNA processing</keyword>
<organism evidence="9 10">
    <name type="scientific">Caldimicrobium thiodismutans</name>
    <dbReference type="NCBI Taxonomy" id="1653476"/>
    <lineage>
        <taxon>Bacteria</taxon>
        <taxon>Pseudomonadati</taxon>
        <taxon>Thermodesulfobacteriota</taxon>
        <taxon>Thermodesulfobacteria</taxon>
        <taxon>Thermodesulfobacteriales</taxon>
        <taxon>Thermodesulfobacteriaceae</taxon>
        <taxon>Caldimicrobium</taxon>
    </lineage>
</organism>
<comment type="subunit">
    <text evidence="4">Homodimer.</text>
</comment>
<gene>
    <name evidence="4" type="primary">truA</name>
    <name evidence="9" type="ORF">THC_1747</name>
</gene>
<dbReference type="EMBL" id="AP014945">
    <property type="protein sequence ID" value="BAU24107.1"/>
    <property type="molecule type" value="Genomic_DNA"/>
</dbReference>
<dbReference type="GO" id="GO:0003723">
    <property type="term" value="F:RNA binding"/>
    <property type="evidence" value="ECO:0007669"/>
    <property type="project" value="InterPro"/>
</dbReference>
<name>A0A0U4W4X6_9BACT</name>
<comment type="function">
    <text evidence="4">Formation of pseudouridine at positions 38, 39 and 40 in the anticodon stem and loop of transfer RNAs.</text>
</comment>
<dbReference type="HAMAP" id="MF_00171">
    <property type="entry name" value="TruA"/>
    <property type="match status" value="1"/>
</dbReference>
<dbReference type="STRING" id="1653476.THC_1747"/>
<dbReference type="InterPro" id="IPR001406">
    <property type="entry name" value="PsdUridine_synth_TruA"/>
</dbReference>
<feature type="domain" description="Pseudouridine synthase I TruA alpha/beta" evidence="8">
    <location>
        <begin position="13"/>
        <end position="105"/>
    </location>
</feature>
<dbReference type="PANTHER" id="PTHR11142:SF0">
    <property type="entry name" value="TRNA PSEUDOURIDINE SYNTHASE-LIKE 1"/>
    <property type="match status" value="1"/>
</dbReference>
<comment type="caution">
    <text evidence="4">Lacks conserved residue(s) required for the propagation of feature annotation.</text>
</comment>
<evidence type="ECO:0000259" key="8">
    <source>
        <dbReference type="Pfam" id="PF01416"/>
    </source>
</evidence>
<evidence type="ECO:0000313" key="10">
    <source>
        <dbReference type="Proteomes" id="UP000068196"/>
    </source>
</evidence>
<evidence type="ECO:0000256" key="7">
    <source>
        <dbReference type="RuleBase" id="RU003792"/>
    </source>
</evidence>
<evidence type="ECO:0000256" key="1">
    <source>
        <dbReference type="ARBA" id="ARBA00009375"/>
    </source>
</evidence>
<dbReference type="InterPro" id="IPR020094">
    <property type="entry name" value="TruA/RsuA/RluB/E/F_N"/>
</dbReference>
<sequence length="268" mass="30787">MSEPLVRNIRLFIAYDGTNYLGFQIQPKGPTIQGILQDILSQVLGHKVKIRSAGRTDAGVHALCQVAHFLTTSDKPLEVIFRALSGLLPRDISVWQIEEVDFKFHPQRDALKKTYQYNIYNYFVRNPLLRLYSYWVPEPLNISAMQACLPEIIGTKDFASFRKSGTDIKTTVRTIYSAELKWSDTFNHLLVFEITGQGFMRYMVRNLVGALLEVGRGKMSLEEFKEVLEAKDRRVAPPPAPPQGLILKHIEYKEIKIIDRYPPYQVQL</sequence>
<dbReference type="InterPro" id="IPR020103">
    <property type="entry name" value="PsdUridine_synth_cat_dom_sf"/>
</dbReference>
<dbReference type="PANTHER" id="PTHR11142">
    <property type="entry name" value="PSEUDOURIDYLATE SYNTHASE"/>
    <property type="match status" value="1"/>
</dbReference>
<dbReference type="GO" id="GO:0160147">
    <property type="term" value="F:tRNA pseudouridine(38-40) synthase activity"/>
    <property type="evidence" value="ECO:0007669"/>
    <property type="project" value="UniProtKB-EC"/>
</dbReference>
<dbReference type="InterPro" id="IPR020095">
    <property type="entry name" value="PsdUridine_synth_TruA_C"/>
</dbReference>
<dbReference type="FunFam" id="3.30.70.580:FF:000001">
    <property type="entry name" value="tRNA pseudouridine synthase A"/>
    <property type="match status" value="1"/>
</dbReference>
<feature type="domain" description="Pseudouridine synthase I TruA alpha/beta" evidence="8">
    <location>
        <begin position="152"/>
        <end position="252"/>
    </location>
</feature>
<dbReference type="RefSeq" id="WP_068516281.1">
    <property type="nucleotide sequence ID" value="NZ_AP014945.1"/>
</dbReference>
<feature type="binding site" evidence="4 6">
    <location>
        <position position="115"/>
    </location>
    <ligand>
        <name>substrate</name>
    </ligand>
</feature>